<keyword evidence="4" id="KW-1185">Reference proteome</keyword>
<dbReference type="AlphaFoldDB" id="A0AA38RI07"/>
<evidence type="ECO:0000256" key="2">
    <source>
        <dbReference type="SAM" id="Phobius"/>
    </source>
</evidence>
<feature type="compositionally biased region" description="Basic residues" evidence="1">
    <location>
        <begin position="101"/>
        <end position="110"/>
    </location>
</feature>
<comment type="caution">
    <text evidence="3">The sequence shown here is derived from an EMBL/GenBank/DDBJ whole genome shotgun (WGS) entry which is preliminary data.</text>
</comment>
<dbReference type="EMBL" id="JANBVN010000247">
    <property type="protein sequence ID" value="KAJ9131038.1"/>
    <property type="molecule type" value="Genomic_DNA"/>
</dbReference>
<feature type="region of interest" description="Disordered" evidence="1">
    <location>
        <begin position="101"/>
        <end position="147"/>
    </location>
</feature>
<keyword evidence="2" id="KW-0812">Transmembrane</keyword>
<organism evidence="3 4">
    <name type="scientific">Coniochaeta hoffmannii</name>
    <dbReference type="NCBI Taxonomy" id="91930"/>
    <lineage>
        <taxon>Eukaryota</taxon>
        <taxon>Fungi</taxon>
        <taxon>Dikarya</taxon>
        <taxon>Ascomycota</taxon>
        <taxon>Pezizomycotina</taxon>
        <taxon>Sordariomycetes</taxon>
        <taxon>Sordariomycetidae</taxon>
        <taxon>Coniochaetales</taxon>
        <taxon>Coniochaetaceae</taxon>
        <taxon>Coniochaeta</taxon>
    </lineage>
</organism>
<feature type="transmembrane region" description="Helical" evidence="2">
    <location>
        <begin position="69"/>
        <end position="91"/>
    </location>
</feature>
<sequence>MYIPALPRPFPNSRTSTAAQVEHGLPNPVPATDPSLVRPLHDATRSITRLLTNNGAAPNRKRDLQSQNVTIGIVVGVLLGVFIIGTIYFCVRYHRTIRFADRKKRIHRRSGGGGSSRGSKSSTSSGSTAPAAPPPAPPAPPPAAAAG</sequence>
<evidence type="ECO:0000313" key="3">
    <source>
        <dbReference type="EMBL" id="KAJ9131038.1"/>
    </source>
</evidence>
<keyword evidence="2" id="KW-1133">Transmembrane helix</keyword>
<gene>
    <name evidence="3" type="ORF">NKR19_g9663</name>
</gene>
<protein>
    <submittedName>
        <fullName evidence="3">Uncharacterized protein</fullName>
    </submittedName>
</protein>
<accession>A0AA38RI07</accession>
<evidence type="ECO:0000256" key="1">
    <source>
        <dbReference type="SAM" id="MobiDB-lite"/>
    </source>
</evidence>
<feature type="compositionally biased region" description="Low complexity" evidence="1">
    <location>
        <begin position="117"/>
        <end position="130"/>
    </location>
</feature>
<keyword evidence="2" id="KW-0472">Membrane</keyword>
<reference evidence="3" key="1">
    <citation type="submission" date="2022-07" db="EMBL/GenBank/DDBJ databases">
        <title>Fungi with potential for degradation of polypropylene.</title>
        <authorList>
            <person name="Gostincar C."/>
        </authorList>
    </citation>
    <scope>NUCLEOTIDE SEQUENCE</scope>
    <source>
        <strain evidence="3">EXF-13287</strain>
    </source>
</reference>
<feature type="compositionally biased region" description="Pro residues" evidence="1">
    <location>
        <begin position="131"/>
        <end position="147"/>
    </location>
</feature>
<dbReference type="Proteomes" id="UP001174691">
    <property type="component" value="Unassembled WGS sequence"/>
</dbReference>
<proteinExistence type="predicted"/>
<evidence type="ECO:0000313" key="4">
    <source>
        <dbReference type="Proteomes" id="UP001174691"/>
    </source>
</evidence>
<name>A0AA38RI07_9PEZI</name>